<feature type="active site" description="Proton acceptor" evidence="4">
    <location>
        <position position="215"/>
    </location>
</feature>
<dbReference type="STRING" id="418702.BJN45_09810"/>
<sequence>MTVAPTAERQVGTALVLTGGGARAAYQVGVLIAIAKLSGKRRHNPFPIICGTSAGAINAVGLACQADNFGKAVSILASFWRNMRAADIYRSDPLGVGASGARWLSALALGWLVGQPPRSLLDNAPLQSLLSRNMDFAGIERSITKGALHAISISASGYESGENINFFQAHPDAQPWHRFQRIGMRTELSVDHLLASSAIPFIFPATRINREYFGDGSMRQVAPLSPAIHLGAERLLVVGAPRRYERNERTQVDDYPSLAQIAGHALSSIFLDGLAVDIERIQRINKTVSAIPEELRQESGIKLRPIETLVISPSERIDRIAAEHADALPWAIKLLLGGIGAMNRHGGALTSYLLFEKPFTRKLIDLGYADTLARSSEVGDFLKL</sequence>
<dbReference type="PROSITE" id="PS51635">
    <property type="entry name" value="PNPLA"/>
    <property type="match status" value="1"/>
</dbReference>
<dbReference type="PANTHER" id="PTHR14226:SF57">
    <property type="entry name" value="BLR7027 PROTEIN"/>
    <property type="match status" value="1"/>
</dbReference>
<dbReference type="SUPFAM" id="SSF52151">
    <property type="entry name" value="FabD/lysophospholipase-like"/>
    <property type="match status" value="1"/>
</dbReference>
<proteinExistence type="predicted"/>
<dbReference type="PANTHER" id="PTHR14226">
    <property type="entry name" value="NEUROPATHY TARGET ESTERASE/SWISS CHEESE D.MELANOGASTER"/>
    <property type="match status" value="1"/>
</dbReference>
<keyword evidence="1 4" id="KW-0378">Hydrolase</keyword>
<dbReference type="Proteomes" id="UP000187526">
    <property type="component" value="Unassembled WGS sequence"/>
</dbReference>
<protein>
    <submittedName>
        <fullName evidence="6">Patatin</fullName>
    </submittedName>
</protein>
<keyword evidence="2 4" id="KW-0442">Lipid degradation</keyword>
<feature type="short sequence motif" description="GXSXG" evidence="4">
    <location>
        <begin position="51"/>
        <end position="55"/>
    </location>
</feature>
<accession>A0A1R1I4P9</accession>
<evidence type="ECO:0000256" key="4">
    <source>
        <dbReference type="PROSITE-ProRule" id="PRU01161"/>
    </source>
</evidence>
<dbReference type="Pfam" id="PF01734">
    <property type="entry name" value="Patatin"/>
    <property type="match status" value="1"/>
</dbReference>
<comment type="caution">
    <text evidence="6">The sequence shown here is derived from an EMBL/GenBank/DDBJ whole genome shotgun (WGS) entry which is preliminary data.</text>
</comment>
<comment type="caution">
    <text evidence="4">Lacks conserved residue(s) required for the propagation of feature annotation.</text>
</comment>
<evidence type="ECO:0000313" key="6">
    <source>
        <dbReference type="EMBL" id="OMG53716.1"/>
    </source>
</evidence>
<evidence type="ECO:0000256" key="3">
    <source>
        <dbReference type="ARBA" id="ARBA00023098"/>
    </source>
</evidence>
<dbReference type="GO" id="GO:0016787">
    <property type="term" value="F:hydrolase activity"/>
    <property type="evidence" value="ECO:0007669"/>
    <property type="project" value="UniProtKB-UniRule"/>
</dbReference>
<dbReference type="AlphaFoldDB" id="A0A1R1I4P9"/>
<organism evidence="6 7">
    <name type="scientific">Azonexus hydrophilus</name>
    <dbReference type="NCBI Taxonomy" id="418702"/>
    <lineage>
        <taxon>Bacteria</taxon>
        <taxon>Pseudomonadati</taxon>
        <taxon>Pseudomonadota</taxon>
        <taxon>Betaproteobacteria</taxon>
        <taxon>Rhodocyclales</taxon>
        <taxon>Azonexaceae</taxon>
        <taxon>Azonexus</taxon>
    </lineage>
</organism>
<feature type="active site" description="Nucleophile" evidence="4">
    <location>
        <position position="53"/>
    </location>
</feature>
<gene>
    <name evidence="6" type="ORF">BJN45_09810</name>
</gene>
<keyword evidence="7" id="KW-1185">Reference proteome</keyword>
<dbReference type="EMBL" id="MTHD01000003">
    <property type="protein sequence ID" value="OMG53716.1"/>
    <property type="molecule type" value="Genomic_DNA"/>
</dbReference>
<dbReference type="GO" id="GO:0016042">
    <property type="term" value="P:lipid catabolic process"/>
    <property type="evidence" value="ECO:0007669"/>
    <property type="project" value="UniProtKB-UniRule"/>
</dbReference>
<reference evidence="6 7" key="1">
    <citation type="submission" date="2016-10" db="EMBL/GenBank/DDBJ databases">
        <title>Alkaliphiles isolated from bioreactors.</title>
        <authorList>
            <person name="Salah Z."/>
            <person name="Rout S.P."/>
            <person name="Humphreys P.N."/>
        </authorList>
    </citation>
    <scope>NUCLEOTIDE SEQUENCE [LARGE SCALE GENOMIC DNA]</scope>
    <source>
        <strain evidence="6 7">ZS02</strain>
    </source>
</reference>
<feature type="domain" description="PNPLA" evidence="5">
    <location>
        <begin position="15"/>
        <end position="228"/>
    </location>
</feature>
<dbReference type="RefSeq" id="WP_076094695.1">
    <property type="nucleotide sequence ID" value="NZ_MTHD01000003.1"/>
</dbReference>
<keyword evidence="3 4" id="KW-0443">Lipid metabolism</keyword>
<dbReference type="Gene3D" id="3.40.1090.10">
    <property type="entry name" value="Cytosolic phospholipase A2 catalytic domain"/>
    <property type="match status" value="1"/>
</dbReference>
<dbReference type="InterPro" id="IPR016035">
    <property type="entry name" value="Acyl_Trfase/lysoPLipase"/>
</dbReference>
<evidence type="ECO:0000313" key="7">
    <source>
        <dbReference type="Proteomes" id="UP000187526"/>
    </source>
</evidence>
<dbReference type="InterPro" id="IPR050301">
    <property type="entry name" value="NTE"/>
</dbReference>
<dbReference type="InterPro" id="IPR002641">
    <property type="entry name" value="PNPLA_dom"/>
</dbReference>
<dbReference type="OrthoDB" id="9798773at2"/>
<evidence type="ECO:0000256" key="2">
    <source>
        <dbReference type="ARBA" id="ARBA00022963"/>
    </source>
</evidence>
<evidence type="ECO:0000259" key="5">
    <source>
        <dbReference type="PROSITE" id="PS51635"/>
    </source>
</evidence>
<name>A0A1R1I4P9_9RHOO</name>
<evidence type="ECO:0000256" key="1">
    <source>
        <dbReference type="ARBA" id="ARBA00022801"/>
    </source>
</evidence>